<evidence type="ECO:0000313" key="1">
    <source>
        <dbReference type="EMBL" id="KAI4346532.1"/>
    </source>
</evidence>
<protein>
    <submittedName>
        <fullName evidence="1">Uncharacterized protein</fullName>
    </submittedName>
</protein>
<accession>A0ACB9PEN3</accession>
<proteinExistence type="predicted"/>
<name>A0ACB9PEN3_BAUVA</name>
<dbReference type="Proteomes" id="UP000828941">
    <property type="component" value="Chromosome 4"/>
</dbReference>
<keyword evidence="2" id="KW-1185">Reference proteome</keyword>
<sequence length="119" mass="13394">MVQGGSSKHEESSIPDELKHQAVQFAAMFRTDAGITERLSMRSEMNLREPLVMEKRLRCCLRWANHLIGLGAPYSKIAIGTDDVDRKKTIVKMSDEVFPKATLETGQVKSYANLILKKT</sequence>
<comment type="caution">
    <text evidence="1">The sequence shown here is derived from an EMBL/GenBank/DDBJ whole genome shotgun (WGS) entry which is preliminary data.</text>
</comment>
<gene>
    <name evidence="1" type="ORF">L6164_007421</name>
</gene>
<organism evidence="1 2">
    <name type="scientific">Bauhinia variegata</name>
    <name type="common">Purple orchid tree</name>
    <name type="synonym">Phanera variegata</name>
    <dbReference type="NCBI Taxonomy" id="167791"/>
    <lineage>
        <taxon>Eukaryota</taxon>
        <taxon>Viridiplantae</taxon>
        <taxon>Streptophyta</taxon>
        <taxon>Embryophyta</taxon>
        <taxon>Tracheophyta</taxon>
        <taxon>Spermatophyta</taxon>
        <taxon>Magnoliopsida</taxon>
        <taxon>eudicotyledons</taxon>
        <taxon>Gunneridae</taxon>
        <taxon>Pentapetalae</taxon>
        <taxon>rosids</taxon>
        <taxon>fabids</taxon>
        <taxon>Fabales</taxon>
        <taxon>Fabaceae</taxon>
        <taxon>Cercidoideae</taxon>
        <taxon>Cercideae</taxon>
        <taxon>Bauhiniinae</taxon>
        <taxon>Bauhinia</taxon>
    </lineage>
</organism>
<evidence type="ECO:0000313" key="2">
    <source>
        <dbReference type="Proteomes" id="UP000828941"/>
    </source>
</evidence>
<reference evidence="1 2" key="1">
    <citation type="journal article" date="2022" name="DNA Res.">
        <title>Chromosomal-level genome assembly of the orchid tree Bauhinia variegata (Leguminosae; Cercidoideae) supports the allotetraploid origin hypothesis of Bauhinia.</title>
        <authorList>
            <person name="Zhong Y."/>
            <person name="Chen Y."/>
            <person name="Zheng D."/>
            <person name="Pang J."/>
            <person name="Liu Y."/>
            <person name="Luo S."/>
            <person name="Meng S."/>
            <person name="Qian L."/>
            <person name="Wei D."/>
            <person name="Dai S."/>
            <person name="Zhou R."/>
        </authorList>
    </citation>
    <scope>NUCLEOTIDE SEQUENCE [LARGE SCALE GENOMIC DNA]</scope>
    <source>
        <strain evidence="1">BV-YZ2020</strain>
    </source>
</reference>
<dbReference type="EMBL" id="CM039429">
    <property type="protein sequence ID" value="KAI4346532.1"/>
    <property type="molecule type" value="Genomic_DNA"/>
</dbReference>